<feature type="region of interest" description="Disordered" evidence="10">
    <location>
        <begin position="535"/>
        <end position="565"/>
    </location>
</feature>
<sequence>MSAKTAEWFKSWERNVRLSEEQQAAVEALEAEVAAVFPCEVAALDRGRRAPSGREASVTVETPVGATAAAADVVSRIDSAADFYRRLNQVDQAVEQAQVTEYQQALDALESRGQQARRLLDLLDAIHGCLEEIASGRSKAQTLLRSLRGDAQVLVTERAQLTARVQAAQQYLRYFEELETLTQALGGVAVHGLTVTKVLSDGTGAATTTAAASPLQVRTPDELTALLHRLDECVAYATTLNDAATDATAFPSADPQAFAARAAELRRRALELMRDAVQRTLLRVAAQVQQELDAMPSDARALQLPDQEASRAYLRFHLAATELHGLLQELRAERPDEPHGRALLLECAECFFEQRRRLVTPALPAHWASLAGSSAGLMEWIRSGASSLLNVCRLESQLYAEVFEPTEQAPGAQKESRPRAARAPAAGAADDDAERALHTQWVASIASSFAAQVRPRILRETELETLVQCITLLGTEVLLNELPRWQAQFPVRPLAEALEALVADAQERAIYRAQLSIRDSIRTFRPTADDLDYPGMLRRRQRRREESVPSAGADDTDGERAEGESAAVATLRRGGYACWYPTVERTLRILSWLYRCVDEAVFSGIAQEALEACVHSLHVAAVRMAKRDAQLSASAAAPAVPSASPRSAAGSDSDRSDGASPATSPRVSGEPTSEHAELFYLWQLGVLQEQITPFGSLEFVYTERRLVPVSLRDLQAALLRIVRGQIGVRHLFGSARELVPPKRDLDSKQLLIDEYQHACEAVVLRTTRALFEPLLSLLAKASAFHDLAALKQHESSFAHPQCVADAWRQVRQRLGVALDGNEADAAEPCALDSIREQWQLYFGHRIEPALGRAVRESALEALHEFAELLQRHYTVEERQQIGYDAQAKQRVMARLEPL</sequence>
<comment type="similarity">
    <text evidence="2">Belongs to the COG3 family.</text>
</comment>
<gene>
    <name evidence="13" type="ORF">CDCA_CDCA03G0876</name>
</gene>
<dbReference type="InterPro" id="IPR048685">
    <property type="entry name" value="COG3_C"/>
</dbReference>
<feature type="region of interest" description="Disordered" evidence="10">
    <location>
        <begin position="406"/>
        <end position="429"/>
    </location>
</feature>
<keyword evidence="9" id="KW-0175">Coiled coil</keyword>
<dbReference type="Proteomes" id="UP001301350">
    <property type="component" value="Unassembled WGS sequence"/>
</dbReference>
<evidence type="ECO:0000256" key="5">
    <source>
        <dbReference type="ARBA" id="ARBA00022927"/>
    </source>
</evidence>
<evidence type="ECO:0000313" key="14">
    <source>
        <dbReference type="Proteomes" id="UP001301350"/>
    </source>
</evidence>
<proteinExistence type="inferred from homology"/>
<evidence type="ECO:0000256" key="7">
    <source>
        <dbReference type="ARBA" id="ARBA00023136"/>
    </source>
</evidence>
<evidence type="ECO:0000256" key="2">
    <source>
        <dbReference type="ARBA" id="ARBA00009936"/>
    </source>
</evidence>
<dbReference type="PANTHER" id="PTHR13302:SF8">
    <property type="entry name" value="CONSERVED OLIGOMERIC GOLGI COMPLEX SUBUNIT 3"/>
    <property type="match status" value="1"/>
</dbReference>
<keyword evidence="7" id="KW-0472">Membrane</keyword>
<organism evidence="13 14">
    <name type="scientific">Cyanidium caldarium</name>
    <name type="common">Red alga</name>
    <dbReference type="NCBI Taxonomy" id="2771"/>
    <lineage>
        <taxon>Eukaryota</taxon>
        <taxon>Rhodophyta</taxon>
        <taxon>Bangiophyceae</taxon>
        <taxon>Cyanidiales</taxon>
        <taxon>Cyanidiaceae</taxon>
        <taxon>Cyanidium</taxon>
    </lineage>
</organism>
<feature type="domain" description="Conserved oligomeric Golgi complex subunit 3 N-terminal" evidence="11">
    <location>
        <begin position="106"/>
        <end position="185"/>
    </location>
</feature>
<dbReference type="Pfam" id="PF20671">
    <property type="entry name" value="COG3_C"/>
    <property type="match status" value="1"/>
</dbReference>
<evidence type="ECO:0000256" key="3">
    <source>
        <dbReference type="ARBA" id="ARBA00020976"/>
    </source>
</evidence>
<dbReference type="InterPro" id="IPR007265">
    <property type="entry name" value="COG_su3"/>
</dbReference>
<dbReference type="PANTHER" id="PTHR13302">
    <property type="entry name" value="CONSERVED OLIGOMERIC GOLGI COMPLEX COMPONENT 3"/>
    <property type="match status" value="1"/>
</dbReference>
<evidence type="ECO:0000256" key="10">
    <source>
        <dbReference type="SAM" id="MobiDB-lite"/>
    </source>
</evidence>
<dbReference type="GO" id="GO:0000139">
    <property type="term" value="C:Golgi membrane"/>
    <property type="evidence" value="ECO:0007669"/>
    <property type="project" value="UniProtKB-SubCell"/>
</dbReference>
<name>A0AAV9IS02_CYACA</name>
<evidence type="ECO:0000256" key="8">
    <source>
        <dbReference type="ARBA" id="ARBA00031339"/>
    </source>
</evidence>
<keyword evidence="14" id="KW-1185">Reference proteome</keyword>
<accession>A0AAV9IS02</accession>
<evidence type="ECO:0000256" key="4">
    <source>
        <dbReference type="ARBA" id="ARBA00022448"/>
    </source>
</evidence>
<comment type="subcellular location">
    <subcellularLocation>
        <location evidence="1">Golgi apparatus membrane</location>
        <topology evidence="1">Peripheral membrane protein</topology>
    </subcellularLocation>
</comment>
<keyword evidence="4" id="KW-0813">Transport</keyword>
<dbReference type="GO" id="GO:0017119">
    <property type="term" value="C:Golgi transport complex"/>
    <property type="evidence" value="ECO:0007669"/>
    <property type="project" value="TreeGrafter"/>
</dbReference>
<feature type="region of interest" description="Disordered" evidence="10">
    <location>
        <begin position="634"/>
        <end position="671"/>
    </location>
</feature>
<evidence type="ECO:0000313" key="13">
    <source>
        <dbReference type="EMBL" id="KAK4534851.1"/>
    </source>
</evidence>
<evidence type="ECO:0000256" key="9">
    <source>
        <dbReference type="SAM" id="Coils"/>
    </source>
</evidence>
<evidence type="ECO:0000259" key="12">
    <source>
        <dbReference type="Pfam" id="PF20671"/>
    </source>
</evidence>
<dbReference type="GO" id="GO:0005801">
    <property type="term" value="C:cis-Golgi network"/>
    <property type="evidence" value="ECO:0007669"/>
    <property type="project" value="InterPro"/>
</dbReference>
<dbReference type="Pfam" id="PF04136">
    <property type="entry name" value="COG3_N"/>
    <property type="match status" value="1"/>
</dbReference>
<feature type="compositionally biased region" description="Low complexity" evidence="10">
    <location>
        <begin position="634"/>
        <end position="651"/>
    </location>
</feature>
<dbReference type="AlphaFoldDB" id="A0AAV9IS02"/>
<evidence type="ECO:0000259" key="11">
    <source>
        <dbReference type="Pfam" id="PF04136"/>
    </source>
</evidence>
<feature type="coiled-coil region" evidence="9">
    <location>
        <begin position="92"/>
        <end position="119"/>
    </location>
</feature>
<evidence type="ECO:0000256" key="1">
    <source>
        <dbReference type="ARBA" id="ARBA00004395"/>
    </source>
</evidence>
<reference evidence="13 14" key="1">
    <citation type="submission" date="2022-07" db="EMBL/GenBank/DDBJ databases">
        <title>Genome-wide signatures of adaptation to extreme environments.</title>
        <authorList>
            <person name="Cho C.H."/>
            <person name="Yoon H.S."/>
        </authorList>
    </citation>
    <scope>NUCLEOTIDE SEQUENCE [LARGE SCALE GENOMIC DNA]</scope>
    <source>
        <strain evidence="13 14">DBV 063 E5</strain>
    </source>
</reference>
<dbReference type="GO" id="GO:0006891">
    <property type="term" value="P:intra-Golgi vesicle-mediated transport"/>
    <property type="evidence" value="ECO:0007669"/>
    <property type="project" value="TreeGrafter"/>
</dbReference>
<protein>
    <recommendedName>
        <fullName evidence="3">Conserved oligomeric Golgi complex subunit 3</fullName>
    </recommendedName>
    <alternativeName>
        <fullName evidence="8">Component of oligomeric Golgi complex 3</fullName>
    </alternativeName>
</protein>
<dbReference type="GO" id="GO:0006886">
    <property type="term" value="P:intracellular protein transport"/>
    <property type="evidence" value="ECO:0007669"/>
    <property type="project" value="InterPro"/>
</dbReference>
<dbReference type="GO" id="GO:0007030">
    <property type="term" value="P:Golgi organization"/>
    <property type="evidence" value="ECO:0007669"/>
    <property type="project" value="TreeGrafter"/>
</dbReference>
<dbReference type="InterPro" id="IPR048320">
    <property type="entry name" value="COG3_N"/>
</dbReference>
<keyword evidence="5" id="KW-0653">Protein transport</keyword>
<dbReference type="EMBL" id="JANCYW010000003">
    <property type="protein sequence ID" value="KAK4534851.1"/>
    <property type="molecule type" value="Genomic_DNA"/>
</dbReference>
<comment type="caution">
    <text evidence="13">The sequence shown here is derived from an EMBL/GenBank/DDBJ whole genome shotgun (WGS) entry which is preliminary data.</text>
</comment>
<feature type="domain" description="Conserved oligomeric Golgi complex subunit 3 C-terminal" evidence="12">
    <location>
        <begin position="312"/>
        <end position="631"/>
    </location>
</feature>
<keyword evidence="6" id="KW-0333">Golgi apparatus</keyword>
<evidence type="ECO:0000256" key="6">
    <source>
        <dbReference type="ARBA" id="ARBA00023034"/>
    </source>
</evidence>